<evidence type="ECO:0000313" key="5">
    <source>
        <dbReference type="Proteomes" id="UP000651837"/>
    </source>
</evidence>
<dbReference type="Pfam" id="PF08818">
    <property type="entry name" value="DUF1801"/>
    <property type="match status" value="1"/>
</dbReference>
<proteinExistence type="predicted"/>
<dbReference type="Gene3D" id="3.90.1150.200">
    <property type="match status" value="1"/>
</dbReference>
<gene>
    <name evidence="2" type="ORF">HZY62_01275</name>
    <name evidence="3" type="ORF">LX92_01125</name>
</gene>
<dbReference type="SUPFAM" id="SSF159888">
    <property type="entry name" value="YdhG-like"/>
    <property type="match status" value="1"/>
</dbReference>
<dbReference type="RefSeq" id="WP_109649304.1">
    <property type="nucleotide sequence ID" value="NZ_JACWLN010000001.1"/>
</dbReference>
<dbReference type="Pfam" id="PF13376">
    <property type="entry name" value="OmdA"/>
    <property type="match status" value="1"/>
</dbReference>
<dbReference type="Proteomes" id="UP000245667">
    <property type="component" value="Unassembled WGS sequence"/>
</dbReference>
<organism evidence="3 4">
    <name type="scientific">Maribacter polysiphoniae</name>
    <dbReference type="NCBI Taxonomy" id="429344"/>
    <lineage>
        <taxon>Bacteria</taxon>
        <taxon>Pseudomonadati</taxon>
        <taxon>Bacteroidota</taxon>
        <taxon>Flavobacteriia</taxon>
        <taxon>Flavobacteriales</taxon>
        <taxon>Flavobacteriaceae</taxon>
        <taxon>Maribacter</taxon>
    </lineage>
</organism>
<dbReference type="AlphaFoldDB" id="A0A316EP45"/>
<dbReference type="EMBL" id="JACWLN010000001">
    <property type="protein sequence ID" value="MBD1259204.1"/>
    <property type="molecule type" value="Genomic_DNA"/>
</dbReference>
<accession>A0A316EP45</accession>
<dbReference type="Proteomes" id="UP000651837">
    <property type="component" value="Unassembled WGS sequence"/>
</dbReference>
<name>A0A316EP45_9FLAO</name>
<feature type="domain" description="YdhG-like" evidence="1">
    <location>
        <begin position="18"/>
        <end position="113"/>
    </location>
</feature>
<evidence type="ECO:0000313" key="4">
    <source>
        <dbReference type="Proteomes" id="UP000245667"/>
    </source>
</evidence>
<reference evidence="2 5" key="2">
    <citation type="submission" date="2020-07" db="EMBL/GenBank/DDBJ databases">
        <title>The draft genome sequence of Maribacter polysiphoniae KCTC 22021.</title>
        <authorList>
            <person name="Mu L."/>
        </authorList>
    </citation>
    <scope>NUCLEOTIDE SEQUENCE [LARGE SCALE GENOMIC DNA]</scope>
    <source>
        <strain evidence="2 5">KCTC 22021</strain>
    </source>
</reference>
<protein>
    <submittedName>
        <fullName evidence="3">Uncharacterized protein YdeI (YjbR/CyaY-like superfamily)</fullName>
    </submittedName>
    <submittedName>
        <fullName evidence="2">YdeI/OmpD-associated family protein</fullName>
    </submittedName>
</protein>
<dbReference type="OrthoDB" id="214150at2"/>
<sequence length="200" mass="23016">MNVASKVEAYFEEEHRFREGVQILRDLAVTTKAEETFKWQSPVYALNGKNVFWISRFKNHFSIGFFNGIFLKDPEKILVNAQKGKTQAMRHLKFESVSDIDSITVLAYMNEALRNQEKGIQLLPNKGQNPNLILPGLLAKALTDSPEIKKAFYGLSPYRQREYAEYIANAKQEKTKLSRIEKISILIKAGRGLNDRYRSK</sequence>
<evidence type="ECO:0000313" key="2">
    <source>
        <dbReference type="EMBL" id="MBD1259204.1"/>
    </source>
</evidence>
<dbReference type="PIRSF" id="PIRSF021308">
    <property type="entry name" value="UCP021308"/>
    <property type="match status" value="1"/>
</dbReference>
<evidence type="ECO:0000313" key="3">
    <source>
        <dbReference type="EMBL" id="PWK24760.1"/>
    </source>
</evidence>
<evidence type="ECO:0000259" key="1">
    <source>
        <dbReference type="Pfam" id="PF08818"/>
    </source>
</evidence>
<dbReference type="InterPro" id="IPR014922">
    <property type="entry name" value="YdhG-like"/>
</dbReference>
<keyword evidence="5" id="KW-1185">Reference proteome</keyword>
<comment type="caution">
    <text evidence="3">The sequence shown here is derived from an EMBL/GenBank/DDBJ whole genome shotgun (WGS) entry which is preliminary data.</text>
</comment>
<dbReference type="InterPro" id="IPR016786">
    <property type="entry name" value="YdeI_bac"/>
</dbReference>
<reference evidence="3 4" key="1">
    <citation type="submission" date="2018-05" db="EMBL/GenBank/DDBJ databases">
        <title>Genomic Encyclopedia of Archaeal and Bacterial Type Strains, Phase II (KMG-II): from individual species to whole genera.</title>
        <authorList>
            <person name="Goeker M."/>
        </authorList>
    </citation>
    <scope>NUCLEOTIDE SEQUENCE [LARGE SCALE GENOMIC DNA]</scope>
    <source>
        <strain evidence="3 4">DSM 23514</strain>
    </source>
</reference>
<dbReference type="EMBL" id="QGGQ01000002">
    <property type="protein sequence ID" value="PWK24760.1"/>
    <property type="molecule type" value="Genomic_DNA"/>
</dbReference>